<dbReference type="Gene3D" id="3.30.70.270">
    <property type="match status" value="1"/>
</dbReference>
<keyword evidence="1" id="KW-0812">Transmembrane</keyword>
<dbReference type="CDD" id="cd06225">
    <property type="entry name" value="HAMP"/>
    <property type="match status" value="1"/>
</dbReference>
<dbReference type="SMART" id="SM00267">
    <property type="entry name" value="GGDEF"/>
    <property type="match status" value="1"/>
</dbReference>
<dbReference type="CDD" id="cd18774">
    <property type="entry name" value="PDC2_HK_sensor"/>
    <property type="match status" value="1"/>
</dbReference>
<dbReference type="EMBL" id="JBBUTH010000008">
    <property type="protein sequence ID" value="MEK8051716.1"/>
    <property type="molecule type" value="Genomic_DNA"/>
</dbReference>
<comment type="caution">
    <text evidence="4">The sequence shown here is derived from an EMBL/GenBank/DDBJ whole genome shotgun (WGS) entry which is preliminary data.</text>
</comment>
<name>A0ABU9CIP4_9BURK</name>
<dbReference type="PANTHER" id="PTHR46663">
    <property type="entry name" value="DIGUANYLATE CYCLASE DGCT-RELATED"/>
    <property type="match status" value="1"/>
</dbReference>
<dbReference type="CDD" id="cd01949">
    <property type="entry name" value="GGDEF"/>
    <property type="match status" value="1"/>
</dbReference>
<keyword evidence="5" id="KW-1185">Reference proteome</keyword>
<keyword evidence="1" id="KW-1133">Transmembrane helix</keyword>
<protein>
    <submittedName>
        <fullName evidence="4">Diguanylate cyclase</fullName>
        <ecNumber evidence="4">2.7.7.65</ecNumber>
    </submittedName>
</protein>
<dbReference type="PANTHER" id="PTHR46663:SF2">
    <property type="entry name" value="GGDEF DOMAIN-CONTAINING PROTEIN"/>
    <property type="match status" value="1"/>
</dbReference>
<dbReference type="InterPro" id="IPR052163">
    <property type="entry name" value="DGC-Regulatory_Protein"/>
</dbReference>
<dbReference type="Gene3D" id="3.30.450.20">
    <property type="entry name" value="PAS domain"/>
    <property type="match status" value="1"/>
</dbReference>
<dbReference type="Proteomes" id="UP001365405">
    <property type="component" value="Unassembled WGS sequence"/>
</dbReference>
<feature type="domain" description="HAMP" evidence="2">
    <location>
        <begin position="365"/>
        <end position="412"/>
    </location>
</feature>
<dbReference type="InterPro" id="IPR003660">
    <property type="entry name" value="HAMP_dom"/>
</dbReference>
<keyword evidence="4" id="KW-0548">Nucleotidyltransferase</keyword>
<dbReference type="InterPro" id="IPR043128">
    <property type="entry name" value="Rev_trsase/Diguanyl_cyclase"/>
</dbReference>
<organism evidence="4 5">
    <name type="scientific">Pseudaquabacterium inlustre</name>
    <dbReference type="NCBI Taxonomy" id="2984192"/>
    <lineage>
        <taxon>Bacteria</taxon>
        <taxon>Pseudomonadati</taxon>
        <taxon>Pseudomonadota</taxon>
        <taxon>Betaproteobacteria</taxon>
        <taxon>Burkholderiales</taxon>
        <taxon>Sphaerotilaceae</taxon>
        <taxon>Pseudaquabacterium</taxon>
    </lineage>
</organism>
<evidence type="ECO:0000259" key="2">
    <source>
        <dbReference type="PROSITE" id="PS50885"/>
    </source>
</evidence>
<dbReference type="InterPro" id="IPR000160">
    <property type="entry name" value="GGDEF_dom"/>
</dbReference>
<dbReference type="SUPFAM" id="SSF158472">
    <property type="entry name" value="HAMP domain-like"/>
    <property type="match status" value="1"/>
</dbReference>
<dbReference type="Gene3D" id="6.10.340.10">
    <property type="match status" value="1"/>
</dbReference>
<evidence type="ECO:0000313" key="5">
    <source>
        <dbReference type="Proteomes" id="UP001365405"/>
    </source>
</evidence>
<evidence type="ECO:0000313" key="4">
    <source>
        <dbReference type="EMBL" id="MEK8051716.1"/>
    </source>
</evidence>
<dbReference type="PROSITE" id="PS50885">
    <property type="entry name" value="HAMP"/>
    <property type="match status" value="1"/>
</dbReference>
<reference evidence="4 5" key="1">
    <citation type="submission" date="2024-04" db="EMBL/GenBank/DDBJ databases">
        <title>Novel species of the genus Ideonella isolated from streams.</title>
        <authorList>
            <person name="Lu H."/>
        </authorList>
    </citation>
    <scope>NUCLEOTIDE SEQUENCE [LARGE SCALE GENOMIC DNA]</scope>
    <source>
        <strain evidence="4 5">DXS22W</strain>
    </source>
</reference>
<dbReference type="Pfam" id="PF00990">
    <property type="entry name" value="GGDEF"/>
    <property type="match status" value="1"/>
</dbReference>
<accession>A0ABU9CIP4</accession>
<dbReference type="SUPFAM" id="SSF55073">
    <property type="entry name" value="Nucleotide cyclase"/>
    <property type="match status" value="1"/>
</dbReference>
<gene>
    <name evidence="4" type="ORF">AACH10_15805</name>
</gene>
<feature type="transmembrane region" description="Helical" evidence="1">
    <location>
        <begin position="346"/>
        <end position="367"/>
    </location>
</feature>
<feature type="domain" description="GGDEF" evidence="3">
    <location>
        <begin position="444"/>
        <end position="567"/>
    </location>
</feature>
<dbReference type="GO" id="GO:0052621">
    <property type="term" value="F:diguanylate cyclase activity"/>
    <property type="evidence" value="ECO:0007669"/>
    <property type="project" value="UniProtKB-EC"/>
</dbReference>
<dbReference type="Pfam" id="PF00672">
    <property type="entry name" value="HAMP"/>
    <property type="match status" value="1"/>
</dbReference>
<keyword evidence="1" id="KW-0472">Membrane</keyword>
<dbReference type="NCBIfam" id="TIGR00254">
    <property type="entry name" value="GGDEF"/>
    <property type="match status" value="1"/>
</dbReference>
<dbReference type="InterPro" id="IPR029787">
    <property type="entry name" value="Nucleotide_cyclase"/>
</dbReference>
<sequence length="567" mass="62519">MHLLARLTLPQMLTLPYIALVLLLTGSIGALSYNAGQQAVDTLSDLLLTETVNRITQAVDRHVAGSAAVLETAFPKGVAAPPTVAQGMDALRTRFWLATSVHRDPNNYAYYGDIDGHFFGLWRHGQDDAELRLRLAGSGPRSILRFSGMHGALGEAVVEQRIFEPRERPWFKVAHSSALHAWTSIYIDFKTAELVATRARRVGDAAGEFRGVVATDLSLQRVNEFLRGLPLSANGLAFVVERDGNLIGVSRGAHLKRQADGGNARLNAAEHENPLVRETYKAYQALLERHSGQLPRTDVFDGPDGQPVQVAHARMRDNAGLDWVILVAVPRSDFLHRVSDNFRTTMLLAGGAALAVLAIGLGVLGVVSRDLAGLARVARRFGEGHAELPQAIGRRDEIGELARSFVTMQRRLMTDPLTGLANREAVTRRLDERLQQCRRSGDVRPFAVLFVDLNRFKQINDRHGHEVGDQVLQELARRLREAVRPGDDVARYAGDEFLVVLDSVADRADAERLRALVDARLREPLQTLAGRDTEPAGAAVGLALYPDDARRADSLIRRADEDMYRRK</sequence>
<dbReference type="EC" id="2.7.7.65" evidence="4"/>
<keyword evidence="4" id="KW-0808">Transferase</keyword>
<dbReference type="CDD" id="cd18773">
    <property type="entry name" value="PDC1_HK_sensor"/>
    <property type="match status" value="1"/>
</dbReference>
<dbReference type="RefSeq" id="WP_341411416.1">
    <property type="nucleotide sequence ID" value="NZ_JBBUTH010000008.1"/>
</dbReference>
<proteinExistence type="predicted"/>
<dbReference type="PROSITE" id="PS50887">
    <property type="entry name" value="GGDEF"/>
    <property type="match status" value="1"/>
</dbReference>
<evidence type="ECO:0000259" key="3">
    <source>
        <dbReference type="PROSITE" id="PS50887"/>
    </source>
</evidence>
<evidence type="ECO:0000256" key="1">
    <source>
        <dbReference type="SAM" id="Phobius"/>
    </source>
</evidence>